<dbReference type="GeneID" id="29556901"/>
<protein>
    <submittedName>
        <fullName evidence="2">Uncharacterized protein</fullName>
    </submittedName>
</protein>
<evidence type="ECO:0000313" key="2">
    <source>
        <dbReference type="EMBL" id="GBQ84917.1"/>
    </source>
</evidence>
<keyword evidence="3" id="KW-1185">Reference proteome</keyword>
<evidence type="ECO:0000313" key="3">
    <source>
        <dbReference type="Proteomes" id="UP001065047"/>
    </source>
</evidence>
<organism evidence="2 3">
    <name type="scientific">Acetobacter malorum DSM 14337</name>
    <dbReference type="NCBI Taxonomy" id="1307910"/>
    <lineage>
        <taxon>Bacteria</taxon>
        <taxon>Pseudomonadati</taxon>
        <taxon>Pseudomonadota</taxon>
        <taxon>Alphaproteobacteria</taxon>
        <taxon>Acetobacterales</taxon>
        <taxon>Acetobacteraceae</taxon>
        <taxon>Acetobacter</taxon>
    </lineage>
</organism>
<evidence type="ECO:0000256" key="1">
    <source>
        <dbReference type="SAM" id="MobiDB-lite"/>
    </source>
</evidence>
<sequence>MSQVSRKIGPYMYDRPEDNVTVTFEGGRSFSVVQSSAYNQGIVGSEINGIVVLDNDNSRVILDRHMQGVPAGVQSIELERITKLGWKDFSQFCRDHPRYREGAAPDIDRGAASPDMPDLIAQGIARGRYVGPRTPIDLLPEMKRCNDPASEAPYKFPLESREDIIVALGQHSFHDAGGQRDYCLSWDIKAYNFDATGKLDGEDPVDARPVDARYDDAWEAYVSQADVFSQACENALCMYKEKEYTTYTGDDQGDYEFTTAGRSGGHLVLTNWDGNTPSDPASKAIPLSFYDRTDFVEWLKDLPDTSLVKLYKLVTCLDEDLKPENIKCEMDFQFSAIRHGMEEEWKLGEPLPNGVGPIEPELEEESPEPSL</sequence>
<name>A0ABQ0PYQ5_9PROT</name>
<dbReference type="RefSeq" id="WP_156476892.1">
    <property type="nucleotide sequence ID" value="NZ_BAPF01000050.1"/>
</dbReference>
<dbReference type="EMBL" id="BAPF01000050">
    <property type="protein sequence ID" value="GBQ84917.1"/>
    <property type="molecule type" value="Genomic_DNA"/>
</dbReference>
<accession>A0ABQ0PYQ5</accession>
<comment type="caution">
    <text evidence="2">The sequence shown here is derived from an EMBL/GenBank/DDBJ whole genome shotgun (WGS) entry which is preliminary data.</text>
</comment>
<dbReference type="Proteomes" id="UP001065047">
    <property type="component" value="Unassembled WGS sequence"/>
</dbReference>
<proteinExistence type="predicted"/>
<feature type="compositionally biased region" description="Acidic residues" evidence="1">
    <location>
        <begin position="360"/>
        <end position="371"/>
    </location>
</feature>
<gene>
    <name evidence="2" type="ORF">AA14337_2947</name>
</gene>
<feature type="region of interest" description="Disordered" evidence="1">
    <location>
        <begin position="347"/>
        <end position="371"/>
    </location>
</feature>
<reference evidence="2" key="1">
    <citation type="submission" date="2013-04" db="EMBL/GenBank/DDBJ databases">
        <title>The genome sequencing project of 58 acetic acid bacteria.</title>
        <authorList>
            <person name="Okamoto-Kainuma A."/>
            <person name="Ishikawa M."/>
            <person name="Umino S."/>
            <person name="Koizumi Y."/>
            <person name="Shiwa Y."/>
            <person name="Yoshikawa H."/>
            <person name="Matsutani M."/>
            <person name="Matsushita K."/>
        </authorList>
    </citation>
    <scope>NUCLEOTIDE SEQUENCE</scope>
    <source>
        <strain evidence="2">DSM 14337</strain>
    </source>
</reference>